<proteinExistence type="inferred from homology"/>
<evidence type="ECO:0000259" key="2">
    <source>
        <dbReference type="Pfam" id="PF08327"/>
    </source>
</evidence>
<sequence>METLKYQTEINASAARVWDVLWNENTYSKWTHFFCPDSQMTTDWEVGGKTYFTDSSKKNGMISTIERIEEPKYLVFKHLGEIADGVEDVTSDKVKAWNGSLEAYYLEENNGKTTLKVEVDSHEDFKDMFDKGFKKGLEVIKELSENH</sequence>
<gene>
    <name evidence="3" type="ORF">NG800_003040</name>
</gene>
<dbReference type="RefSeq" id="WP_063969128.1">
    <property type="nucleotide sequence ID" value="NZ_JAMXLT020000003.1"/>
</dbReference>
<dbReference type="EMBL" id="JAMXLT020000003">
    <property type="protein sequence ID" value="MDW8547872.1"/>
    <property type="molecule type" value="Genomic_DNA"/>
</dbReference>
<name>A0ABU4JDY1_9FLAO</name>
<feature type="domain" description="Activator of Hsp90 ATPase homologue 1/2-like C-terminal" evidence="2">
    <location>
        <begin position="11"/>
        <end position="138"/>
    </location>
</feature>
<evidence type="ECO:0000313" key="3">
    <source>
        <dbReference type="EMBL" id="MDW8547872.1"/>
    </source>
</evidence>
<dbReference type="Gene3D" id="3.30.530.20">
    <property type="match status" value="1"/>
</dbReference>
<dbReference type="Pfam" id="PF08327">
    <property type="entry name" value="AHSA1"/>
    <property type="match status" value="1"/>
</dbReference>
<dbReference type="SUPFAM" id="SSF55961">
    <property type="entry name" value="Bet v1-like"/>
    <property type="match status" value="1"/>
</dbReference>
<reference evidence="3 4" key="1">
    <citation type="submission" date="2023-11" db="EMBL/GenBank/DDBJ databases">
        <title>First isolation, identification, and characterization of non-pathogenic Epilithonimonas ginsengisoli isolated from diseased farmed rainbow trout (Oncorhynchus mykiss) in Chile.</title>
        <authorList>
            <person name="Miranda C.D."/>
            <person name="Irgang R."/>
            <person name="Concha C."/>
            <person name="Rojas R."/>
            <person name="Avendano R."/>
        </authorList>
    </citation>
    <scope>NUCLEOTIDE SEQUENCE [LARGE SCALE GENOMIC DNA]</scope>
    <source>
        <strain evidence="3 4">FP99</strain>
    </source>
</reference>
<dbReference type="InterPro" id="IPR023393">
    <property type="entry name" value="START-like_dom_sf"/>
</dbReference>
<organism evidence="3 4">
    <name type="scientific">Epilithonimonas ginsengisoli</name>
    <dbReference type="NCBI Taxonomy" id="1245592"/>
    <lineage>
        <taxon>Bacteria</taxon>
        <taxon>Pseudomonadati</taxon>
        <taxon>Bacteroidota</taxon>
        <taxon>Flavobacteriia</taxon>
        <taxon>Flavobacteriales</taxon>
        <taxon>Weeksellaceae</taxon>
        <taxon>Chryseobacterium group</taxon>
        <taxon>Epilithonimonas</taxon>
    </lineage>
</organism>
<dbReference type="InterPro" id="IPR013538">
    <property type="entry name" value="ASHA1/2-like_C"/>
</dbReference>
<comment type="caution">
    <text evidence="3">The sequence shown here is derived from an EMBL/GenBank/DDBJ whole genome shotgun (WGS) entry which is preliminary data.</text>
</comment>
<keyword evidence="4" id="KW-1185">Reference proteome</keyword>
<accession>A0ABU4JDY1</accession>
<evidence type="ECO:0000256" key="1">
    <source>
        <dbReference type="ARBA" id="ARBA00006817"/>
    </source>
</evidence>
<dbReference type="CDD" id="cd07814">
    <property type="entry name" value="SRPBCC_CalC_Aha1-like"/>
    <property type="match status" value="1"/>
</dbReference>
<protein>
    <submittedName>
        <fullName evidence="3">SRPBCC domain-containing protein</fullName>
    </submittedName>
</protein>
<evidence type="ECO:0000313" key="4">
    <source>
        <dbReference type="Proteomes" id="UP001204439"/>
    </source>
</evidence>
<comment type="similarity">
    <text evidence="1">Belongs to the AHA1 family.</text>
</comment>
<dbReference type="Proteomes" id="UP001204439">
    <property type="component" value="Unassembled WGS sequence"/>
</dbReference>